<reference evidence="2 3" key="1">
    <citation type="journal article" date="2015" name="Nature">
        <title>rRNA introns, odd ribosomes, and small enigmatic genomes across a large radiation of phyla.</title>
        <authorList>
            <person name="Brown C.T."/>
            <person name="Hug L.A."/>
            <person name="Thomas B.C."/>
            <person name="Sharon I."/>
            <person name="Castelle C.J."/>
            <person name="Singh A."/>
            <person name="Wilkins M.J."/>
            <person name="Williams K.H."/>
            <person name="Banfield J.F."/>
        </authorList>
    </citation>
    <scope>NUCLEOTIDE SEQUENCE [LARGE SCALE GENOMIC DNA]</scope>
</reference>
<keyword evidence="1" id="KW-0812">Transmembrane</keyword>
<evidence type="ECO:0000256" key="1">
    <source>
        <dbReference type="SAM" id="Phobius"/>
    </source>
</evidence>
<name>A0A0F9ZQQ6_9BACT</name>
<protein>
    <submittedName>
        <fullName evidence="2">Uncharacterized protein</fullName>
    </submittedName>
</protein>
<proteinExistence type="predicted"/>
<keyword evidence="1" id="KW-1133">Transmembrane helix</keyword>
<feature type="transmembrane region" description="Helical" evidence="1">
    <location>
        <begin position="12"/>
        <end position="28"/>
    </location>
</feature>
<organism evidence="2 3">
    <name type="scientific">Candidatus Woesebacteria bacterium GW2011_GWA2_33_28</name>
    <dbReference type="NCBI Taxonomy" id="1618561"/>
    <lineage>
        <taxon>Bacteria</taxon>
        <taxon>Candidatus Woeseibacteriota</taxon>
    </lineage>
</organism>
<evidence type="ECO:0000313" key="3">
    <source>
        <dbReference type="Proteomes" id="UP000033995"/>
    </source>
</evidence>
<sequence length="338" mass="39288">MYHINNMKKKMAVIFIFLIISFLFYNLLNKNKNKERTREIIPQKPSIENGLQSDFSKVVRFKNRSFTFPENLPLINIRYKKFDLDFVNEVKNKLNISENINEFKDINDGIKYYINSNDHFLVATPSKSKIIYGFSGNVFPNIKNILLSDEELQNKAITFLENNSLNINNFFKVSDIKYLKRNADNTDIENTDKEKAEMLQINFSLINSSNYSIVNSYSENPSTFVQILRNGEIYYLEAILFDEIKEGLTNYPLKTFNDIKNNINEAKLIDIFGDYLSVSDINIKDINQIEVDSIKIVYLLEEKNRNYLQPIYLISGNVEIIGSTANQAILYLPAFSSN</sequence>
<dbReference type="EMBL" id="LBOZ01000010">
    <property type="protein sequence ID" value="KKP46509.1"/>
    <property type="molecule type" value="Genomic_DNA"/>
</dbReference>
<dbReference type="Proteomes" id="UP000033995">
    <property type="component" value="Unassembled WGS sequence"/>
</dbReference>
<evidence type="ECO:0000313" key="2">
    <source>
        <dbReference type="EMBL" id="KKP46509.1"/>
    </source>
</evidence>
<gene>
    <name evidence="2" type="ORF">UR38_C0010G0020</name>
</gene>
<accession>A0A0F9ZQQ6</accession>
<keyword evidence="1" id="KW-0472">Membrane</keyword>
<dbReference type="AlphaFoldDB" id="A0A0F9ZQQ6"/>
<comment type="caution">
    <text evidence="2">The sequence shown here is derived from an EMBL/GenBank/DDBJ whole genome shotgun (WGS) entry which is preliminary data.</text>
</comment>